<feature type="compositionally biased region" description="Polar residues" evidence="1">
    <location>
        <begin position="380"/>
        <end position="390"/>
    </location>
</feature>
<feature type="compositionally biased region" description="Low complexity" evidence="1">
    <location>
        <begin position="365"/>
        <end position="379"/>
    </location>
</feature>
<organism evidence="3 4">
    <name type="scientific">Penicillium roqueforti (strain FM164)</name>
    <dbReference type="NCBI Taxonomy" id="1365484"/>
    <lineage>
        <taxon>Eukaryota</taxon>
        <taxon>Fungi</taxon>
        <taxon>Dikarya</taxon>
        <taxon>Ascomycota</taxon>
        <taxon>Pezizomycotina</taxon>
        <taxon>Eurotiomycetes</taxon>
        <taxon>Eurotiomycetidae</taxon>
        <taxon>Eurotiales</taxon>
        <taxon>Aspergillaceae</taxon>
        <taxon>Penicillium</taxon>
    </lineage>
</organism>
<dbReference type="PANTHER" id="PTHR46424:SF1">
    <property type="entry name" value="UBX DOMAIN-CONTAINING PROTEIN 4"/>
    <property type="match status" value="1"/>
</dbReference>
<dbReference type="EMBL" id="HG792016">
    <property type="protein sequence ID" value="CDM32310.1"/>
    <property type="molecule type" value="Genomic_DNA"/>
</dbReference>
<protein>
    <submittedName>
        <fullName evidence="3">UBX</fullName>
    </submittedName>
</protein>
<dbReference type="GO" id="GO:0005783">
    <property type="term" value="C:endoplasmic reticulum"/>
    <property type="evidence" value="ECO:0007669"/>
    <property type="project" value="TreeGrafter"/>
</dbReference>
<dbReference type="InterPro" id="IPR001012">
    <property type="entry name" value="UBX_dom"/>
</dbReference>
<dbReference type="STRING" id="1365484.W6Q7I8"/>
<dbReference type="SUPFAM" id="SSF54236">
    <property type="entry name" value="Ubiquitin-like"/>
    <property type="match status" value="1"/>
</dbReference>
<gene>
    <name evidence="3" type="ORF">PROQFM164_S02g002461</name>
</gene>
<dbReference type="Pfam" id="PF00789">
    <property type="entry name" value="UBX"/>
    <property type="match status" value="1"/>
</dbReference>
<name>W6Q7I8_PENRF</name>
<sequence length="425" mass="45761">MTIFYIGGLQEGISAAVRDDKVVTCFVRDDEELSSEWEEDYFGDAEVVQALHANSIVLRLTAGSQEAELLASFSPIQKVPSVIVINNGKNHYIEPDITKDDFRTRLIAALKKEQTIRPTQQVQGNDTPTASTNNTTVSVVPQPQREAPSNASNSTQSAKKASEITIKKQSPIGQVPKKAAEPAKSTSSTSQTSSKEASNKDYKGKAPMGSKNPTAKGVVKSEHQEPKTIVSRGPPTEYRLQVRLFDGSSVRSSFAPTQSIRNDVRAWLDEKMEGDNRPYNLKHILTPFPSETLSVAQESQTLRDLNLGSTANLVMIPVSTYTEAYSAAGSLPARSVSAIYNLASSAASTATGFVGSFLGYGPTAPASGATTSSASPATGNSQRPGTTGPNIRTLRDQQDGRGDNQLYNGNQLNFEPRNNEDDKDK</sequence>
<feature type="compositionally biased region" description="Polar residues" evidence="1">
    <location>
        <begin position="147"/>
        <end position="159"/>
    </location>
</feature>
<dbReference type="Gene3D" id="3.10.20.90">
    <property type="entry name" value="Phosphatidylinositol 3-kinase Catalytic Subunit, Chain A, domain 1"/>
    <property type="match status" value="1"/>
</dbReference>
<evidence type="ECO:0000259" key="2">
    <source>
        <dbReference type="PROSITE" id="PS50033"/>
    </source>
</evidence>
<feature type="compositionally biased region" description="Basic and acidic residues" evidence="1">
    <location>
        <begin position="393"/>
        <end position="402"/>
    </location>
</feature>
<dbReference type="InterPro" id="IPR029071">
    <property type="entry name" value="Ubiquitin-like_domsf"/>
</dbReference>
<feature type="compositionally biased region" description="Polar residues" evidence="1">
    <location>
        <begin position="116"/>
        <end position="126"/>
    </location>
</feature>
<reference evidence="3" key="1">
    <citation type="journal article" date="2014" name="Nat. Commun.">
        <title>Multiple recent horizontal transfers of a large genomic region in cheese making fungi.</title>
        <authorList>
            <person name="Cheeseman K."/>
            <person name="Ropars J."/>
            <person name="Renault P."/>
            <person name="Dupont J."/>
            <person name="Gouzy J."/>
            <person name="Branca A."/>
            <person name="Abraham A.L."/>
            <person name="Ceppi M."/>
            <person name="Conseiller E."/>
            <person name="Debuchy R."/>
            <person name="Malagnac F."/>
            <person name="Goarin A."/>
            <person name="Silar P."/>
            <person name="Lacoste S."/>
            <person name="Sallet E."/>
            <person name="Bensimon A."/>
            <person name="Giraud T."/>
            <person name="Brygoo Y."/>
        </authorList>
    </citation>
    <scope>NUCLEOTIDE SEQUENCE [LARGE SCALE GENOMIC DNA]</scope>
    <source>
        <strain evidence="3">FM164</strain>
    </source>
</reference>
<proteinExistence type="predicted"/>
<keyword evidence="4" id="KW-1185">Reference proteome</keyword>
<dbReference type="SMART" id="SM00166">
    <property type="entry name" value="UBX"/>
    <property type="match status" value="1"/>
</dbReference>
<dbReference type="PROSITE" id="PS50033">
    <property type="entry name" value="UBX"/>
    <property type="match status" value="1"/>
</dbReference>
<feature type="region of interest" description="Disordered" evidence="1">
    <location>
        <begin position="116"/>
        <end position="235"/>
    </location>
</feature>
<dbReference type="OrthoDB" id="2445133at2759"/>
<dbReference type="Proteomes" id="UP000030686">
    <property type="component" value="Unassembled WGS sequence"/>
</dbReference>
<dbReference type="AlphaFoldDB" id="W6Q7I8"/>
<evidence type="ECO:0000313" key="3">
    <source>
        <dbReference type="EMBL" id="CDM32310.1"/>
    </source>
</evidence>
<dbReference type="GO" id="GO:0036503">
    <property type="term" value="P:ERAD pathway"/>
    <property type="evidence" value="ECO:0007669"/>
    <property type="project" value="TreeGrafter"/>
</dbReference>
<evidence type="ECO:0000313" key="4">
    <source>
        <dbReference type="Proteomes" id="UP000030686"/>
    </source>
</evidence>
<dbReference type="CDD" id="cd01767">
    <property type="entry name" value="UBX"/>
    <property type="match status" value="1"/>
</dbReference>
<feature type="region of interest" description="Disordered" evidence="1">
    <location>
        <begin position="365"/>
        <end position="425"/>
    </location>
</feature>
<dbReference type="Gene3D" id="3.40.30.10">
    <property type="entry name" value="Glutaredoxin"/>
    <property type="match status" value="1"/>
</dbReference>
<dbReference type="PANTHER" id="PTHR46424">
    <property type="entry name" value="UBX DOMAIN-CONTAINING PROTEIN 4"/>
    <property type="match status" value="1"/>
</dbReference>
<feature type="compositionally biased region" description="Low complexity" evidence="1">
    <location>
        <begin position="127"/>
        <end position="141"/>
    </location>
</feature>
<dbReference type="OMA" id="FEPNNTS"/>
<accession>W6Q7I8</accession>
<dbReference type="Pfam" id="PF23187">
    <property type="entry name" value="UBX7_N"/>
    <property type="match status" value="1"/>
</dbReference>
<feature type="compositionally biased region" description="Low complexity" evidence="1">
    <location>
        <begin position="185"/>
        <end position="194"/>
    </location>
</feature>
<evidence type="ECO:0000256" key="1">
    <source>
        <dbReference type="SAM" id="MobiDB-lite"/>
    </source>
</evidence>
<feature type="domain" description="UBX" evidence="2">
    <location>
        <begin position="239"/>
        <end position="315"/>
    </location>
</feature>